<evidence type="ECO:0000259" key="6">
    <source>
        <dbReference type="Pfam" id="PF17100"/>
    </source>
</evidence>
<feature type="compositionally biased region" description="Basic and acidic residues" evidence="4">
    <location>
        <begin position="9"/>
        <end position="26"/>
    </location>
</feature>
<evidence type="ECO:0000256" key="4">
    <source>
        <dbReference type="SAM" id="MobiDB-lite"/>
    </source>
</evidence>
<sequence length="1749" mass="196126">MARRKRFKTWLEERFGHEPKDADKKSTSSTFNPTGVASPSADSTVVPVMDDSKDHTENDKDVKNKDNEDKGKDENNQQNKDSEHDENHDVEDQAFQDNRADQDNNLKDSQTDQELRIPLDLWAEAYQNVRTDPELVDLLEKFEKYIADGKIESLDGKSDTSLGHGLKRLDKIQSVAESKLSDLSSNDTNSRLSFSIGGKQIVVRDAVRNVVTAISNFKGIIGAAVSAEPHASLVWAGVMTIVPILENAFQQDEVAAEGLTNLVFLLLRCQMIENRVLPEQFRNASHSDESRHKLLENIKDTMVKIYQKAYEYEIRFVIHYARGRVARTARNAVTADNWKLLWADIESLSRQVDMGLKDCMHVETLDIRQSVGRLESKAERIEVAVLDGNRRRLLDALPDAKTALFDSNQVASAENQCLEGTRLNVLNDIQDWVEDPEAELIYWLHGMAGTGKTSVSLTVANALNDGQVFTGSGHALSRNAFLGGSFFFKQGVAIRNTTELFYTTIARHLAQKSPDLMVQITEYINSDSAIGSKLHKKQFDELIRNPLSRIDKTAFPSLRVRLIVIIDALDECDNPREAEELLSMLENVKELRHVQLRFLITSRADDHIVRGFEQLPRCLYRSSALEKVPYHEGSMEHTDDITRYLAHTLGRIAEKQRIPKDWISEADITRLSKKADGLFIYAATTCRLLETTDLSESSDETPQEVLDLILNDENNHETPQQKVDDIYSKVLSFQRLSLPTESSRRNVFTWTKKILGFIVVFFEPVSASSLADFLPLERSKLTKYLRRLHAVIFIPEEENAPLSVMHLSFRDFLLSEERAGQLFYDISREERVSWWVPASSMHFAILERCLAIMSAQLREDICKLVLPGVLISEIDPNHVESHISPALQYACCYWVRHLERLNPDQRREMTKDGGQVDQFVRRKLLFWLEAMSLLRKGSAAVLMVIQLDLLVKDLECTRLADLVQDARRFVLTNRWIIEHAPLQLYSSALLFSPMESELRSEFEHLIPPWITKKPRVEEEDGGQVMALEGHAGLLSIAFAPSANLLVSGSTEGLTRIWDCVTGTAIYERVDLYQINCVDFSPNSRAFASGSVGGKVRVTEFDKGRTTTLCNSSSDSIMSVAFSPRDPNILALLSSSGTLHLWDVASCCELFTLETPDKDPQALAFSPDGEFVAVGSGNRDNSDSGVIRLWGAENGTLRRTSCSHKGGVGALAISLDGKIVASASSGTLMLWDVATDKIQHVEGSDYVLEMVFCPANGDLVALSVGRGNLELRHIKTWERVGFYYCSSPIRRLAYSRDGNLVATACQDGTIRLWDISKPQVVQERQQRDVSSVALLPGNSDRFVVEDIEDGILIWDAQACAPETTYPSIHALQISPNERFVALNVPTGVELWNSDLKICIERYQNYTGAGFSPDGRRIALRSPDKLRILDCTPESTLPQTISTLDIQNQDAVEFSPDGRVVACLANKLETLHLWDIAQGTELVRYSCPAAVSNVALSPDGTLVAFQEGNPLPALEDEGTFVITVLEVRSGKVRMRLRVPIAGLISGSRIYFGFPLQSQLLAFSDGDHIAMWGTGSQKEEFAFKPVFDQDERHIIKHLAFCSRTGKMVASFLPYNAFRLLDNSPVIILWDVNTRTEIGRYSVAISIVSFQTLSFSANSQHLECEGGRLPLPAASRWVEAVRNNLYVGAQWIHQGFERLLWLPPAYRKFSSSAVRGGTVLLGCRNRANMVLRFEFDLARTPWPSQTKGIQKET</sequence>
<dbReference type="PANTHER" id="PTHR19848">
    <property type="entry name" value="WD40 REPEAT PROTEIN"/>
    <property type="match status" value="1"/>
</dbReference>
<evidence type="ECO:0000313" key="8">
    <source>
        <dbReference type="EMBL" id="KAK4457973.1"/>
    </source>
</evidence>
<dbReference type="InterPro" id="IPR031359">
    <property type="entry name" value="NACHT_N"/>
</dbReference>
<dbReference type="Proteomes" id="UP001321749">
    <property type="component" value="Unassembled WGS sequence"/>
</dbReference>
<evidence type="ECO:0000256" key="3">
    <source>
        <dbReference type="PROSITE-ProRule" id="PRU00221"/>
    </source>
</evidence>
<gene>
    <name evidence="8" type="ORF">QBC42DRAFT_350021</name>
</gene>
<evidence type="ECO:0000259" key="5">
    <source>
        <dbReference type="Pfam" id="PF12894"/>
    </source>
</evidence>
<dbReference type="InterPro" id="IPR024977">
    <property type="entry name" value="Apc4-like_WD40_dom"/>
</dbReference>
<feature type="domain" description="Nephrocystin 3-like N-terminal" evidence="7">
    <location>
        <begin position="428"/>
        <end position="603"/>
    </location>
</feature>
<feature type="repeat" description="WD" evidence="3">
    <location>
        <begin position="1033"/>
        <end position="1067"/>
    </location>
</feature>
<dbReference type="InterPro" id="IPR056884">
    <property type="entry name" value="NPHP3-like_N"/>
</dbReference>
<dbReference type="SMART" id="SM00320">
    <property type="entry name" value="WD40"/>
    <property type="match status" value="8"/>
</dbReference>
<proteinExistence type="predicted"/>
<dbReference type="PROSITE" id="PS50082">
    <property type="entry name" value="WD_REPEATS_2"/>
    <property type="match status" value="2"/>
</dbReference>
<dbReference type="PROSITE" id="PS00678">
    <property type="entry name" value="WD_REPEATS_1"/>
    <property type="match status" value="1"/>
</dbReference>
<feature type="region of interest" description="Disordered" evidence="4">
    <location>
        <begin position="1"/>
        <end position="89"/>
    </location>
</feature>
<dbReference type="InterPro" id="IPR001680">
    <property type="entry name" value="WD40_rpt"/>
</dbReference>
<feature type="compositionally biased region" description="Polar residues" evidence="4">
    <location>
        <begin position="27"/>
        <end position="43"/>
    </location>
</feature>
<dbReference type="SUPFAM" id="SSF82171">
    <property type="entry name" value="DPP6 N-terminal domain-like"/>
    <property type="match status" value="1"/>
</dbReference>
<feature type="domain" description="Anaphase-promoting complex subunit 4-like WD40" evidence="5">
    <location>
        <begin position="1249"/>
        <end position="1327"/>
    </location>
</feature>
<dbReference type="InterPro" id="IPR027417">
    <property type="entry name" value="P-loop_NTPase"/>
</dbReference>
<dbReference type="InterPro" id="IPR011044">
    <property type="entry name" value="Quino_amine_DH_bsu"/>
</dbReference>
<dbReference type="Pfam" id="PF00400">
    <property type="entry name" value="WD40"/>
    <property type="match status" value="5"/>
</dbReference>
<name>A0AAV9HC15_9PEZI</name>
<dbReference type="Gene3D" id="3.40.50.300">
    <property type="entry name" value="P-loop containing nucleotide triphosphate hydrolases"/>
    <property type="match status" value="1"/>
</dbReference>
<dbReference type="CDD" id="cd00200">
    <property type="entry name" value="WD40"/>
    <property type="match status" value="1"/>
</dbReference>
<dbReference type="Pfam" id="PF24883">
    <property type="entry name" value="NPHP3_N"/>
    <property type="match status" value="1"/>
</dbReference>
<dbReference type="InterPro" id="IPR019775">
    <property type="entry name" value="WD40_repeat_CS"/>
</dbReference>
<dbReference type="PROSITE" id="PS50294">
    <property type="entry name" value="WD_REPEATS_REGION"/>
    <property type="match status" value="1"/>
</dbReference>
<organism evidence="8 9">
    <name type="scientific">Cladorrhinum samala</name>
    <dbReference type="NCBI Taxonomy" id="585594"/>
    <lineage>
        <taxon>Eukaryota</taxon>
        <taxon>Fungi</taxon>
        <taxon>Dikarya</taxon>
        <taxon>Ascomycota</taxon>
        <taxon>Pezizomycotina</taxon>
        <taxon>Sordariomycetes</taxon>
        <taxon>Sordariomycetidae</taxon>
        <taxon>Sordariales</taxon>
        <taxon>Podosporaceae</taxon>
        <taxon>Cladorrhinum</taxon>
    </lineage>
</organism>
<keyword evidence="9" id="KW-1185">Reference proteome</keyword>
<feature type="domain" description="NWD NACHT-NTPase N-terminal" evidence="6">
    <location>
        <begin position="120"/>
        <end position="349"/>
    </location>
</feature>
<dbReference type="SUPFAM" id="SSF52540">
    <property type="entry name" value="P-loop containing nucleoside triphosphate hydrolases"/>
    <property type="match status" value="1"/>
</dbReference>
<protein>
    <recommendedName>
        <fullName evidence="10">NWD NACHT-NTPase N-terminal domain-containing protein</fullName>
    </recommendedName>
</protein>
<evidence type="ECO:0000259" key="7">
    <source>
        <dbReference type="Pfam" id="PF24883"/>
    </source>
</evidence>
<dbReference type="SUPFAM" id="SSF50969">
    <property type="entry name" value="YVTN repeat-like/Quinoprotein amine dehydrogenase"/>
    <property type="match status" value="1"/>
</dbReference>
<evidence type="ECO:0000313" key="9">
    <source>
        <dbReference type="Proteomes" id="UP001321749"/>
    </source>
</evidence>
<feature type="repeat" description="WD" evidence="3">
    <location>
        <begin position="1285"/>
        <end position="1322"/>
    </location>
</feature>
<dbReference type="EMBL" id="MU865088">
    <property type="protein sequence ID" value="KAK4457973.1"/>
    <property type="molecule type" value="Genomic_DNA"/>
</dbReference>
<accession>A0AAV9HC15</accession>
<evidence type="ECO:0008006" key="10">
    <source>
        <dbReference type="Google" id="ProtNLM"/>
    </source>
</evidence>
<dbReference type="Pfam" id="PF17100">
    <property type="entry name" value="NACHT_N"/>
    <property type="match status" value="1"/>
</dbReference>
<evidence type="ECO:0000256" key="1">
    <source>
        <dbReference type="ARBA" id="ARBA00022574"/>
    </source>
</evidence>
<keyword evidence="1 3" id="KW-0853">WD repeat</keyword>
<reference evidence="8" key="2">
    <citation type="submission" date="2023-06" db="EMBL/GenBank/DDBJ databases">
        <authorList>
            <consortium name="Lawrence Berkeley National Laboratory"/>
            <person name="Mondo S.J."/>
            <person name="Hensen N."/>
            <person name="Bonometti L."/>
            <person name="Westerberg I."/>
            <person name="Brannstrom I.O."/>
            <person name="Guillou S."/>
            <person name="Cros-Aarteil S."/>
            <person name="Calhoun S."/>
            <person name="Haridas S."/>
            <person name="Kuo A."/>
            <person name="Pangilinan J."/>
            <person name="Riley R."/>
            <person name="Labutti K."/>
            <person name="Andreopoulos B."/>
            <person name="Lipzen A."/>
            <person name="Chen C."/>
            <person name="Yanf M."/>
            <person name="Daum C."/>
            <person name="Ng V."/>
            <person name="Clum A."/>
            <person name="Steindorff A."/>
            <person name="Ohm R."/>
            <person name="Martin F."/>
            <person name="Silar P."/>
            <person name="Natvig D."/>
            <person name="Lalanne C."/>
            <person name="Gautier V."/>
            <person name="Ament-Velasquez S.L."/>
            <person name="Kruys A."/>
            <person name="Hutchinson M.I."/>
            <person name="Powell A.J."/>
            <person name="Barry K."/>
            <person name="Miller A.N."/>
            <person name="Grigoriev I.V."/>
            <person name="Debuchy R."/>
            <person name="Gladieux P."/>
            <person name="Thoren M.H."/>
            <person name="Johannesson H."/>
        </authorList>
    </citation>
    <scope>NUCLEOTIDE SEQUENCE</scope>
    <source>
        <strain evidence="8">PSN324</strain>
    </source>
</reference>
<feature type="compositionally biased region" description="Basic and acidic residues" evidence="4">
    <location>
        <begin position="50"/>
        <end position="89"/>
    </location>
</feature>
<dbReference type="Pfam" id="PF12894">
    <property type="entry name" value="ANAPC4_WD40"/>
    <property type="match status" value="1"/>
</dbReference>
<dbReference type="PANTHER" id="PTHR19848:SF8">
    <property type="entry name" value="F-BOX AND WD REPEAT DOMAIN CONTAINING 7"/>
    <property type="match status" value="1"/>
</dbReference>
<dbReference type="InterPro" id="IPR015943">
    <property type="entry name" value="WD40/YVTN_repeat-like_dom_sf"/>
</dbReference>
<reference evidence="8" key="1">
    <citation type="journal article" date="2023" name="Mol. Phylogenet. Evol.">
        <title>Genome-scale phylogeny and comparative genomics of the fungal order Sordariales.</title>
        <authorList>
            <person name="Hensen N."/>
            <person name="Bonometti L."/>
            <person name="Westerberg I."/>
            <person name="Brannstrom I.O."/>
            <person name="Guillou S."/>
            <person name="Cros-Aarteil S."/>
            <person name="Calhoun S."/>
            <person name="Haridas S."/>
            <person name="Kuo A."/>
            <person name="Mondo S."/>
            <person name="Pangilinan J."/>
            <person name="Riley R."/>
            <person name="LaButti K."/>
            <person name="Andreopoulos B."/>
            <person name="Lipzen A."/>
            <person name="Chen C."/>
            <person name="Yan M."/>
            <person name="Daum C."/>
            <person name="Ng V."/>
            <person name="Clum A."/>
            <person name="Steindorff A."/>
            <person name="Ohm R.A."/>
            <person name="Martin F."/>
            <person name="Silar P."/>
            <person name="Natvig D.O."/>
            <person name="Lalanne C."/>
            <person name="Gautier V."/>
            <person name="Ament-Velasquez S.L."/>
            <person name="Kruys A."/>
            <person name="Hutchinson M.I."/>
            <person name="Powell A.J."/>
            <person name="Barry K."/>
            <person name="Miller A.N."/>
            <person name="Grigoriev I.V."/>
            <person name="Debuchy R."/>
            <person name="Gladieux P."/>
            <person name="Hiltunen Thoren M."/>
            <person name="Johannesson H."/>
        </authorList>
    </citation>
    <scope>NUCLEOTIDE SEQUENCE</scope>
    <source>
        <strain evidence="8">PSN324</strain>
    </source>
</reference>
<comment type="caution">
    <text evidence="8">The sequence shown here is derived from an EMBL/GenBank/DDBJ whole genome shotgun (WGS) entry which is preliminary data.</text>
</comment>
<dbReference type="Gene3D" id="2.130.10.10">
    <property type="entry name" value="YVTN repeat-like/Quinoprotein amine dehydrogenase"/>
    <property type="match status" value="3"/>
</dbReference>
<keyword evidence="2" id="KW-0677">Repeat</keyword>
<evidence type="ECO:0000256" key="2">
    <source>
        <dbReference type="ARBA" id="ARBA00022737"/>
    </source>
</evidence>